<evidence type="ECO:0000313" key="3">
    <source>
        <dbReference type="EMBL" id="PRO65988.1"/>
    </source>
</evidence>
<dbReference type="GO" id="GO:0016705">
    <property type="term" value="F:oxidoreductase activity, acting on paired donors, with incorporation or reduction of molecular oxygen"/>
    <property type="evidence" value="ECO:0007669"/>
    <property type="project" value="InterPro"/>
</dbReference>
<keyword evidence="4" id="KW-1185">Reference proteome</keyword>
<dbReference type="InterPro" id="IPR019949">
    <property type="entry name" value="CmoO-like"/>
</dbReference>
<comment type="similarity">
    <text evidence="1">To bacterial alkanal monooxygenase alpha and beta chains.</text>
</comment>
<sequence length="340" mass="37915">MKKLPISALNLAPVRAGSGQKEAIEDVAELAKHLETLDYQRYWIAEHHNTATLMSSATSILIKHVLEQTTSIRVGSGGVMLPNHTPLAAAEQFGTMAVLYPGRVDMGLGRAPGTDMATAQALRRSRSDQSVHSFPQDVEELLTYFGPEEEQGKVKAYPGTGTDVPLYILGSSTDSARLAARLGLPYAFAAHFAPTYLEEAVRLYRRHFQPSKYLDEPYVMICANVIADETDEEAAREMTTLHQFFLNVVRGTQQPLQPPVDSMDGMWHPQEQAMAQQMTSVSFVGSRETITEQLQSFQERFEADEIMAVTYMYDREKEKRSFTLFQEAAEAWRKAASAAE</sequence>
<dbReference type="FunFam" id="3.20.20.30:FF:000002">
    <property type="entry name" value="LLM class flavin-dependent oxidoreductase"/>
    <property type="match status" value="1"/>
</dbReference>
<dbReference type="OrthoDB" id="9780518at2"/>
<dbReference type="InterPro" id="IPR036661">
    <property type="entry name" value="Luciferase-like_sf"/>
</dbReference>
<dbReference type="Proteomes" id="UP000243650">
    <property type="component" value="Unassembled WGS sequence"/>
</dbReference>
<gene>
    <name evidence="3" type="ORF">C6I21_06705</name>
</gene>
<reference evidence="3 4" key="1">
    <citation type="submission" date="2018-03" db="EMBL/GenBank/DDBJ databases">
        <title>Bacillus urumqiensis sp. nov., a moderately haloalkaliphilic bacterium isolated from a salt lake.</title>
        <authorList>
            <person name="Zhao B."/>
            <person name="Liao Z."/>
        </authorList>
    </citation>
    <scope>NUCLEOTIDE SEQUENCE [LARGE SCALE GENOMIC DNA]</scope>
    <source>
        <strain evidence="3 4">BZ-SZ-XJ18</strain>
    </source>
</reference>
<dbReference type="InterPro" id="IPR050766">
    <property type="entry name" value="Bact_Lucif_Oxidored"/>
</dbReference>
<dbReference type="GO" id="GO:0005829">
    <property type="term" value="C:cytosol"/>
    <property type="evidence" value="ECO:0007669"/>
    <property type="project" value="TreeGrafter"/>
</dbReference>
<organism evidence="3 4">
    <name type="scientific">Alkalicoccus urumqiensis</name>
    <name type="common">Bacillus urumqiensis</name>
    <dbReference type="NCBI Taxonomy" id="1548213"/>
    <lineage>
        <taxon>Bacteria</taxon>
        <taxon>Bacillati</taxon>
        <taxon>Bacillota</taxon>
        <taxon>Bacilli</taxon>
        <taxon>Bacillales</taxon>
        <taxon>Bacillaceae</taxon>
        <taxon>Alkalicoccus</taxon>
    </lineage>
</organism>
<accession>A0A2P6MI99</accession>
<dbReference type="NCBIfam" id="TIGR03558">
    <property type="entry name" value="oxido_grp_1"/>
    <property type="match status" value="1"/>
</dbReference>
<feature type="domain" description="Luciferase-like" evidence="2">
    <location>
        <begin position="14"/>
        <end position="299"/>
    </location>
</feature>
<evidence type="ECO:0000259" key="2">
    <source>
        <dbReference type="Pfam" id="PF00296"/>
    </source>
</evidence>
<dbReference type="InterPro" id="IPR011251">
    <property type="entry name" value="Luciferase-like_dom"/>
</dbReference>
<proteinExistence type="predicted"/>
<dbReference type="PANTHER" id="PTHR30137">
    <property type="entry name" value="LUCIFERASE-LIKE MONOOXYGENASE"/>
    <property type="match status" value="1"/>
</dbReference>
<dbReference type="RefSeq" id="WP_105958672.1">
    <property type="nucleotide sequence ID" value="NZ_PVNS01000005.1"/>
</dbReference>
<protein>
    <submittedName>
        <fullName evidence="3">LLM class flavin-dependent oxidoreductase</fullName>
    </submittedName>
</protein>
<dbReference type="EMBL" id="PVNS01000005">
    <property type="protein sequence ID" value="PRO65988.1"/>
    <property type="molecule type" value="Genomic_DNA"/>
</dbReference>
<evidence type="ECO:0000256" key="1">
    <source>
        <dbReference type="ARBA" id="ARBA00007789"/>
    </source>
</evidence>
<comment type="caution">
    <text evidence="3">The sequence shown here is derived from an EMBL/GenBank/DDBJ whole genome shotgun (WGS) entry which is preliminary data.</text>
</comment>
<dbReference type="Pfam" id="PF00296">
    <property type="entry name" value="Bac_luciferase"/>
    <property type="match status" value="1"/>
</dbReference>
<evidence type="ECO:0000313" key="4">
    <source>
        <dbReference type="Proteomes" id="UP000243650"/>
    </source>
</evidence>
<dbReference type="SUPFAM" id="SSF51679">
    <property type="entry name" value="Bacterial luciferase-like"/>
    <property type="match status" value="1"/>
</dbReference>
<dbReference type="AlphaFoldDB" id="A0A2P6MI99"/>
<dbReference type="PANTHER" id="PTHR30137:SF6">
    <property type="entry name" value="LUCIFERASE-LIKE MONOOXYGENASE"/>
    <property type="match status" value="1"/>
</dbReference>
<name>A0A2P6MI99_ALKUR</name>
<dbReference type="Gene3D" id="3.20.20.30">
    <property type="entry name" value="Luciferase-like domain"/>
    <property type="match status" value="1"/>
</dbReference>